<evidence type="ECO:0000256" key="1">
    <source>
        <dbReference type="SAM" id="MobiDB-lite"/>
    </source>
</evidence>
<dbReference type="VEuPathDB" id="FungiDB:PPTG_02520"/>
<dbReference type="GeneID" id="20172753"/>
<dbReference type="RefSeq" id="XP_008891874.1">
    <property type="nucleotide sequence ID" value="XM_008893626.1"/>
</dbReference>
<reference evidence="3" key="1">
    <citation type="submission" date="2011-12" db="EMBL/GenBank/DDBJ databases">
        <authorList>
            <consortium name="The Broad Institute Genome Sequencing Platform"/>
            <person name="Russ C."/>
            <person name="Tyler B."/>
            <person name="Panabieres F."/>
            <person name="Shan W."/>
            <person name="Tripathy S."/>
            <person name="Grunwald N."/>
            <person name="Machado M."/>
            <person name="Young S.K."/>
            <person name="Zeng Q."/>
            <person name="Gargeya S."/>
            <person name="Fitzgerald M."/>
            <person name="Haas B."/>
            <person name="Abouelleil A."/>
            <person name="Alvarado L."/>
            <person name="Arachchi H.M."/>
            <person name="Berlin A."/>
            <person name="Chapman S.B."/>
            <person name="Gearin G."/>
            <person name="Goldberg J."/>
            <person name="Griggs A."/>
            <person name="Gujja S."/>
            <person name="Hansen M."/>
            <person name="Heiman D."/>
            <person name="Howarth C."/>
            <person name="Larimer J."/>
            <person name="Lui A."/>
            <person name="MacDonald P.J.P."/>
            <person name="McCowen C."/>
            <person name="Montmayeur A."/>
            <person name="Murphy C."/>
            <person name="Neiman D."/>
            <person name="Pearson M."/>
            <person name="Priest M."/>
            <person name="Roberts A."/>
            <person name="Saif S."/>
            <person name="Shea T."/>
            <person name="Sisk P."/>
            <person name="Stolte C."/>
            <person name="Sykes S."/>
            <person name="Wortman J."/>
            <person name="Nusbaum C."/>
            <person name="Birren B."/>
        </authorList>
    </citation>
    <scope>NUCLEOTIDE SEQUENCE [LARGE SCALE GENOMIC DNA]</scope>
    <source>
        <strain evidence="3">INRA-310</strain>
    </source>
</reference>
<organism evidence="2 3">
    <name type="scientific">Phytophthora nicotianae (strain INRA-310)</name>
    <name type="common">Phytophthora parasitica</name>
    <dbReference type="NCBI Taxonomy" id="761204"/>
    <lineage>
        <taxon>Eukaryota</taxon>
        <taxon>Sar</taxon>
        <taxon>Stramenopiles</taxon>
        <taxon>Oomycota</taxon>
        <taxon>Peronosporomycetes</taxon>
        <taxon>Peronosporales</taxon>
        <taxon>Peronosporaceae</taxon>
        <taxon>Phytophthora</taxon>
    </lineage>
</organism>
<dbReference type="Proteomes" id="UP000018817">
    <property type="component" value="Unassembled WGS sequence"/>
</dbReference>
<dbReference type="AlphaFoldDB" id="W2RBK8"/>
<feature type="compositionally biased region" description="Polar residues" evidence="1">
    <location>
        <begin position="60"/>
        <end position="71"/>
    </location>
</feature>
<dbReference type="EMBL" id="KI669562">
    <property type="protein sequence ID" value="ETN22641.1"/>
    <property type="molecule type" value="Genomic_DNA"/>
</dbReference>
<sequence length="269" mass="29902">MTREALEKQWKEKEQMEDEASHYGSEENSSDVDSSGEKASSDFEPSSGENDGSDGDHASGENNASMVSTSGDAFDVENEEASSSTLSGSEVLESEIQNFTPNDLQESTPEEIEARQAELMGENISTGDSGGFLDGFPRRWHGWDAFHAAFDRFCEETYQRFPGHSSTSVGARNKQIKNNKKKYTPRGSGERQHTLVRYVGCTARINVRVTWNGSWYLFVEPKGFHNHRCSKALWSYYAENRRITDPAVLGDVAEMRNAGANARGIVGYL</sequence>
<reference evidence="2 3" key="2">
    <citation type="submission" date="2013-11" db="EMBL/GenBank/DDBJ databases">
        <title>The Genome Sequence of Phytophthora parasitica INRA-310.</title>
        <authorList>
            <consortium name="The Broad Institute Genomics Platform"/>
            <person name="Russ C."/>
            <person name="Tyler B."/>
            <person name="Panabieres F."/>
            <person name="Shan W."/>
            <person name="Tripathy S."/>
            <person name="Grunwald N."/>
            <person name="Machado M."/>
            <person name="Johnson C.S."/>
            <person name="Arredondo F."/>
            <person name="Hong C."/>
            <person name="Coffey M."/>
            <person name="Young S.K."/>
            <person name="Zeng Q."/>
            <person name="Gargeya S."/>
            <person name="Fitzgerald M."/>
            <person name="Abouelleil A."/>
            <person name="Alvarado L."/>
            <person name="Chapman S.B."/>
            <person name="Gainer-Dewar J."/>
            <person name="Goldberg J."/>
            <person name="Griggs A."/>
            <person name="Gujja S."/>
            <person name="Hansen M."/>
            <person name="Howarth C."/>
            <person name="Imamovic A."/>
            <person name="Ireland A."/>
            <person name="Larimer J."/>
            <person name="McCowan C."/>
            <person name="Murphy C."/>
            <person name="Pearson M."/>
            <person name="Poon T.W."/>
            <person name="Priest M."/>
            <person name="Roberts A."/>
            <person name="Saif S."/>
            <person name="Shea T."/>
            <person name="Sykes S."/>
            <person name="Wortman J."/>
            <person name="Nusbaum C."/>
            <person name="Birren B."/>
        </authorList>
    </citation>
    <scope>NUCLEOTIDE SEQUENCE [LARGE SCALE GENOMIC DNA]</scope>
    <source>
        <strain evidence="2 3">INRA-310</strain>
    </source>
</reference>
<feature type="region of interest" description="Disordered" evidence="1">
    <location>
        <begin position="1"/>
        <end position="92"/>
    </location>
</feature>
<accession>W2RBK8</accession>
<evidence type="ECO:0000313" key="3">
    <source>
        <dbReference type="Proteomes" id="UP000018817"/>
    </source>
</evidence>
<evidence type="ECO:0000313" key="2">
    <source>
        <dbReference type="EMBL" id="ETN22641.1"/>
    </source>
</evidence>
<name>W2RBK8_PHYN3</name>
<evidence type="ECO:0008006" key="4">
    <source>
        <dbReference type="Google" id="ProtNLM"/>
    </source>
</evidence>
<proteinExistence type="predicted"/>
<feature type="compositionally biased region" description="Basic and acidic residues" evidence="1">
    <location>
        <begin position="1"/>
        <end position="25"/>
    </location>
</feature>
<gene>
    <name evidence="2" type="ORF">PPTG_02520</name>
</gene>
<protein>
    <recommendedName>
        <fullName evidence="4">FAR1 domain-containing protein</fullName>
    </recommendedName>
</protein>